<dbReference type="GO" id="GO:0005227">
    <property type="term" value="F:calcium-activated cation channel activity"/>
    <property type="evidence" value="ECO:0007669"/>
    <property type="project" value="InterPro"/>
</dbReference>
<feature type="transmembrane region" description="Helical" evidence="9">
    <location>
        <begin position="472"/>
        <end position="492"/>
    </location>
</feature>
<keyword evidence="3" id="KW-0813">Transport</keyword>
<evidence type="ECO:0008006" key="15">
    <source>
        <dbReference type="Google" id="ProtNLM"/>
    </source>
</evidence>
<dbReference type="InterPro" id="IPR027815">
    <property type="entry name" value="CSC1/OSCA1-like_cyt"/>
</dbReference>
<keyword evidence="4 9" id="KW-0812">Transmembrane</keyword>
<keyword evidence="6 9" id="KW-0472">Membrane</keyword>
<feature type="transmembrane region" description="Helical" evidence="9">
    <location>
        <begin position="529"/>
        <end position="555"/>
    </location>
</feature>
<feature type="coiled-coil region" evidence="7">
    <location>
        <begin position="294"/>
        <end position="321"/>
    </location>
</feature>
<sequence length="1079" mass="118503">MSDAGEAAQNLFESYNDKISSVAPGAVGIQLALMVGVGLAALCAFSVLRPNNSVVYQPKVKYASDEKRPPKIGKGLFDWVNPVFRTTEQEMLSTIGLDSVTYLRFLRMCTYMFLVIAGLTCAILIPIDVTYNLKYVDSGDRNYLLMLTLSKVGKNWLWAHVVATYVLTLVVFYFVWVNYAAIVRLRWQWFRSPAYQDMLYARSLMITQVNKQFQTDAALQGLLASLNIPYPTTAVHIGRRVGALPALIEKHNETVAELEHVLTTYFKNPNKIGARPTKRIGGWMGLGGQKVDAIDYLTEKIKRLEERVELARHQIHERKAENYGFASFESVPYAHIVAKTLLGKRRHNAQFELAPQPSDLIWQNLNMSNAARGKNKFFGSILLILLCGFYIIPLVAVSLLANLAALSAYVGFIDRWINNYPWLFSAFIGVVPPVLTLVLQMILPMIIRWIASLQGATTHSQSDRIVTARYSAFLFITQFIIFSLLGVVVQIISKVVLEVQGNKSTSEILKYLSTIPDQLQSTYMYQSNYWLTVFPLRGASACFDLAQVISLFLVWSKKHLFGRTPREIREATKPPFFDFPVYYSNSLLLVVVALVYAPLAPLVALFGMIAFAISYWVGKYNLMYVAVPRSETGGRLWNVAINRVLMSLILMHLFMAASMGLQTNWYYAIALAPPAISVPLYKILLDRKFKDKFRWYIPSDAEMAEVHMHHADARKNRLGKRFGHDALSEPLFTPMLHKSVQHLLPTIYNGRIGQGEAKLEGQTVDQHTAGGLTFAMIDAHNLEVDRGAYLRQRDEDEATVTTAAALGHHRRGPGSVAGSSAFGGAGDDDYFSARRAEYLKTGASRSTTPFNPGTPEELPFELQRMPTFDGGAVTPGGDALYSSANASTEHLIGAAAGAAYPPSYGSPRAGHRANLSTASFGSVGGQGVYGEYGTPSRRQSVEMMQYVAGPPAPAAGGRAVPQRQHTAGSFGGSPAMGGGEWQPQPQHAPRRSIDSGRSLGGGVMYPPGAGAPRYASPPQSQSPGAFQETLAYPVPAPRGGPTQYSPLQPMESSEHLPQGGAPSRLPGMGLPPGAGPARR</sequence>
<feature type="domain" description="CSC1/OSCA1-like cytosolic" evidence="12">
    <location>
        <begin position="201"/>
        <end position="364"/>
    </location>
</feature>
<dbReference type="InterPro" id="IPR045122">
    <property type="entry name" value="Csc1-like"/>
</dbReference>
<dbReference type="OrthoDB" id="2150324at2759"/>
<feature type="compositionally biased region" description="Gly residues" evidence="8">
    <location>
        <begin position="969"/>
        <end position="980"/>
    </location>
</feature>
<comment type="similarity">
    <text evidence="2">Belongs to the CSC1 (TC 1.A.17) family.</text>
</comment>
<reference evidence="13 14" key="1">
    <citation type="journal article" date="2015" name="Front. Microbiol.">
        <title>Genome sequence of the plant growth promoting endophytic yeast Rhodotorula graminis WP1.</title>
        <authorList>
            <person name="Firrincieli A."/>
            <person name="Otillar R."/>
            <person name="Salamov A."/>
            <person name="Schmutz J."/>
            <person name="Khan Z."/>
            <person name="Redman R.S."/>
            <person name="Fleck N.D."/>
            <person name="Lindquist E."/>
            <person name="Grigoriev I.V."/>
            <person name="Doty S.L."/>
        </authorList>
    </citation>
    <scope>NUCLEOTIDE SEQUENCE [LARGE SCALE GENOMIC DNA]</scope>
    <source>
        <strain evidence="13 14">WP1</strain>
    </source>
</reference>
<dbReference type="OMA" id="VVCAWAF"/>
<dbReference type="Pfam" id="PF02714">
    <property type="entry name" value="RSN1_7TM"/>
    <property type="match status" value="1"/>
</dbReference>
<evidence type="ECO:0000256" key="8">
    <source>
        <dbReference type="SAM" id="MobiDB-lite"/>
    </source>
</evidence>
<feature type="transmembrane region" description="Helical" evidence="9">
    <location>
        <begin position="665"/>
        <end position="685"/>
    </location>
</feature>
<feature type="transmembrane region" description="Helical" evidence="9">
    <location>
        <begin position="576"/>
        <end position="596"/>
    </location>
</feature>
<dbReference type="Pfam" id="PF13967">
    <property type="entry name" value="RSN1_TM"/>
    <property type="match status" value="1"/>
</dbReference>
<dbReference type="AlphaFoldDB" id="A0A0P9EEQ7"/>
<evidence type="ECO:0000259" key="11">
    <source>
        <dbReference type="Pfam" id="PF13967"/>
    </source>
</evidence>
<dbReference type="PANTHER" id="PTHR13018:SF149">
    <property type="entry name" value="DOMAIN PROTEIN, PUTATIVE (AFU_ORTHOLOGUE AFUA_3G11660)-RELATED"/>
    <property type="match status" value="1"/>
</dbReference>
<dbReference type="Proteomes" id="UP000053890">
    <property type="component" value="Unassembled WGS sequence"/>
</dbReference>
<evidence type="ECO:0000313" key="13">
    <source>
        <dbReference type="EMBL" id="KPV71873.1"/>
    </source>
</evidence>
<feature type="transmembrane region" description="Helical" evidence="9">
    <location>
        <begin position="156"/>
        <end position="182"/>
    </location>
</feature>
<dbReference type="STRING" id="578459.A0A0P9EEQ7"/>
<feature type="region of interest" description="Disordered" evidence="8">
    <location>
        <begin position="952"/>
        <end position="1079"/>
    </location>
</feature>
<gene>
    <name evidence="13" type="ORF">RHOBADRAFT_56260</name>
</gene>
<feature type="transmembrane region" description="Helical" evidence="9">
    <location>
        <begin position="602"/>
        <end position="618"/>
    </location>
</feature>
<evidence type="ECO:0000256" key="4">
    <source>
        <dbReference type="ARBA" id="ARBA00022692"/>
    </source>
</evidence>
<evidence type="ECO:0000256" key="3">
    <source>
        <dbReference type="ARBA" id="ARBA00022448"/>
    </source>
</evidence>
<feature type="transmembrane region" description="Helical" evidence="9">
    <location>
        <begin position="108"/>
        <end position="127"/>
    </location>
</feature>
<evidence type="ECO:0000256" key="6">
    <source>
        <dbReference type="ARBA" id="ARBA00023136"/>
    </source>
</evidence>
<feature type="transmembrane region" description="Helical" evidence="9">
    <location>
        <begin position="377"/>
        <end position="410"/>
    </location>
</feature>
<evidence type="ECO:0000256" key="2">
    <source>
        <dbReference type="ARBA" id="ARBA00007779"/>
    </source>
</evidence>
<dbReference type="EMBL" id="KQ474090">
    <property type="protein sequence ID" value="KPV71873.1"/>
    <property type="molecule type" value="Genomic_DNA"/>
</dbReference>
<comment type="subcellular location">
    <subcellularLocation>
        <location evidence="1">Membrane</location>
        <topology evidence="1">Multi-pass membrane protein</topology>
    </subcellularLocation>
</comment>
<feature type="transmembrane region" description="Helical" evidence="9">
    <location>
        <begin position="27"/>
        <end position="48"/>
    </location>
</feature>
<feature type="domain" description="CSC1/OSCA1-like N-terminal transmembrane" evidence="11">
    <location>
        <begin position="27"/>
        <end position="176"/>
    </location>
</feature>
<dbReference type="PANTHER" id="PTHR13018">
    <property type="entry name" value="PROBABLE MEMBRANE PROTEIN DUF221-RELATED"/>
    <property type="match status" value="1"/>
</dbReference>
<evidence type="ECO:0000256" key="1">
    <source>
        <dbReference type="ARBA" id="ARBA00004141"/>
    </source>
</evidence>
<evidence type="ECO:0000313" key="14">
    <source>
        <dbReference type="Proteomes" id="UP000053890"/>
    </source>
</evidence>
<feature type="transmembrane region" description="Helical" evidence="9">
    <location>
        <begin position="639"/>
        <end position="659"/>
    </location>
</feature>
<proteinExistence type="inferred from homology"/>
<keyword evidence="14" id="KW-1185">Reference proteome</keyword>
<dbReference type="Pfam" id="PF14703">
    <property type="entry name" value="PHM7_cyt"/>
    <property type="match status" value="1"/>
</dbReference>
<name>A0A0P9EEQ7_RHOGW</name>
<evidence type="ECO:0000256" key="9">
    <source>
        <dbReference type="SAM" id="Phobius"/>
    </source>
</evidence>
<evidence type="ECO:0000259" key="10">
    <source>
        <dbReference type="Pfam" id="PF02714"/>
    </source>
</evidence>
<evidence type="ECO:0000256" key="7">
    <source>
        <dbReference type="SAM" id="Coils"/>
    </source>
</evidence>
<keyword evidence="5 9" id="KW-1133">Transmembrane helix</keyword>
<dbReference type="RefSeq" id="XP_018267922.1">
    <property type="nucleotide sequence ID" value="XM_018418265.1"/>
</dbReference>
<keyword evidence="7" id="KW-0175">Coiled coil</keyword>
<dbReference type="GeneID" id="28978713"/>
<dbReference type="InterPro" id="IPR003864">
    <property type="entry name" value="CSC1/OSCA1-like_7TM"/>
</dbReference>
<evidence type="ECO:0000259" key="12">
    <source>
        <dbReference type="Pfam" id="PF14703"/>
    </source>
</evidence>
<dbReference type="InterPro" id="IPR032880">
    <property type="entry name" value="CSC1/OSCA1-like_N"/>
</dbReference>
<evidence type="ECO:0000256" key="5">
    <source>
        <dbReference type="ARBA" id="ARBA00022989"/>
    </source>
</evidence>
<dbReference type="GO" id="GO:0005886">
    <property type="term" value="C:plasma membrane"/>
    <property type="evidence" value="ECO:0007669"/>
    <property type="project" value="TreeGrafter"/>
</dbReference>
<feature type="transmembrane region" description="Helical" evidence="9">
    <location>
        <begin position="422"/>
        <end position="451"/>
    </location>
</feature>
<feature type="domain" description="CSC1/OSCA1-like 7TM region" evidence="10">
    <location>
        <begin position="376"/>
        <end position="657"/>
    </location>
</feature>
<accession>A0A0P9EEQ7</accession>
<organism evidence="13 14">
    <name type="scientific">Rhodotorula graminis (strain WP1)</name>
    <dbReference type="NCBI Taxonomy" id="578459"/>
    <lineage>
        <taxon>Eukaryota</taxon>
        <taxon>Fungi</taxon>
        <taxon>Dikarya</taxon>
        <taxon>Basidiomycota</taxon>
        <taxon>Pucciniomycotina</taxon>
        <taxon>Microbotryomycetes</taxon>
        <taxon>Sporidiobolales</taxon>
        <taxon>Sporidiobolaceae</taxon>
        <taxon>Rhodotorula</taxon>
    </lineage>
</organism>
<protein>
    <recommendedName>
        <fullName evidence="15">DUF221-domain-containing protein</fullName>
    </recommendedName>
</protein>